<evidence type="ECO:0000313" key="4">
    <source>
        <dbReference type="Proteomes" id="UP001355207"/>
    </source>
</evidence>
<keyword evidence="4" id="KW-1185">Reference proteome</keyword>
<feature type="region of interest" description="Disordered" evidence="2">
    <location>
        <begin position="385"/>
        <end position="407"/>
    </location>
</feature>
<dbReference type="GeneID" id="91093632"/>
<dbReference type="AlphaFoldDB" id="A0AAX4JTC6"/>
<proteinExistence type="inferred from homology"/>
<feature type="region of interest" description="Disordered" evidence="2">
    <location>
        <begin position="73"/>
        <end position="210"/>
    </location>
</feature>
<evidence type="ECO:0000313" key="3">
    <source>
        <dbReference type="EMBL" id="WWC88058.1"/>
    </source>
</evidence>
<feature type="compositionally biased region" description="Basic and acidic residues" evidence="2">
    <location>
        <begin position="421"/>
        <end position="444"/>
    </location>
</feature>
<dbReference type="PANTHER" id="PTHR14534">
    <property type="entry name" value="VACUOLAR IMPORT AND DEGRADATION PROTEIN 24"/>
    <property type="match status" value="1"/>
</dbReference>
<evidence type="ECO:0000256" key="2">
    <source>
        <dbReference type="SAM" id="MobiDB-lite"/>
    </source>
</evidence>
<dbReference type="GO" id="GO:0006623">
    <property type="term" value="P:protein targeting to vacuole"/>
    <property type="evidence" value="ECO:0007669"/>
    <property type="project" value="TreeGrafter"/>
</dbReference>
<dbReference type="GO" id="GO:0045721">
    <property type="term" value="P:negative regulation of gluconeogenesis"/>
    <property type="evidence" value="ECO:0007669"/>
    <property type="project" value="TreeGrafter"/>
</dbReference>
<feature type="region of interest" description="Disordered" evidence="2">
    <location>
        <begin position="419"/>
        <end position="444"/>
    </location>
</feature>
<sequence>MPTESTPSASLLSTNHPQGVIKCSICGLGNITGGSSSNTNNNEGIIVLNDPIERICGRCINTPDARRRIASMETAHHVTGNEGSESGEDRSASTGLGLGLRGVDLEEKSESTISNDEDSDGSRENTPSPVPTFPEDTTRSAPNSPMEINGLSRSLPTHHPKPWRTTISKPSLNTISADQPVSIPTTPQRSSTPGGIKNEESERPPNPLLDVTKARVPSIGRGALYPGSIFRGTQTSGRSAYEVEIQLVDVNFAESNVSGYLSISHLTDSHPHLTTYFDGEIIGNKYGFITGSKYGATEHDDMRHWGRFEQFRRPSTRLDMLKPELLFRDPQPDKSKGELKSKERDFIFLRIKEKFLVPDHKVRDISGASFAGFYYALVDLSPPSAPLEVSTPTSPSTPKASFGPPSPIIIRRSSNQAEVRGMVRPDGSRRRESSSRLREREIPSRGEATIRGYYFHSLNQEPFQELFLSHVPQRSSSTFEFR</sequence>
<dbReference type="RefSeq" id="XP_066074821.1">
    <property type="nucleotide sequence ID" value="XM_066218724.1"/>
</dbReference>
<reference evidence="3 4" key="1">
    <citation type="submission" date="2024-01" db="EMBL/GenBank/DDBJ databases">
        <title>Comparative genomics of Cryptococcus and Kwoniella reveals pathogenesis evolution and contrasting modes of karyotype evolution via chromosome fusion or intercentromeric recombination.</title>
        <authorList>
            <person name="Coelho M.A."/>
            <person name="David-Palma M."/>
            <person name="Shea T."/>
            <person name="Bowers K."/>
            <person name="McGinley-Smith S."/>
            <person name="Mohammad A.W."/>
            <person name="Gnirke A."/>
            <person name="Yurkov A.M."/>
            <person name="Nowrousian M."/>
            <person name="Sun S."/>
            <person name="Cuomo C.A."/>
            <person name="Heitman J."/>
        </authorList>
    </citation>
    <scope>NUCLEOTIDE SEQUENCE [LARGE SCALE GENOMIC DNA]</scope>
    <source>
        <strain evidence="3 4">CBS 6074</strain>
    </source>
</reference>
<dbReference type="GO" id="GO:0034657">
    <property type="term" value="C:GID complex"/>
    <property type="evidence" value="ECO:0007669"/>
    <property type="project" value="TreeGrafter"/>
</dbReference>
<dbReference type="InterPro" id="IPR018618">
    <property type="entry name" value="GID4/10-like"/>
</dbReference>
<dbReference type="Proteomes" id="UP001355207">
    <property type="component" value="Chromosome 3"/>
</dbReference>
<feature type="compositionally biased region" description="Polar residues" evidence="2">
    <location>
        <begin position="165"/>
        <end position="193"/>
    </location>
</feature>
<evidence type="ECO:0008006" key="5">
    <source>
        <dbReference type="Google" id="ProtNLM"/>
    </source>
</evidence>
<dbReference type="GO" id="GO:0043161">
    <property type="term" value="P:proteasome-mediated ubiquitin-dependent protein catabolic process"/>
    <property type="evidence" value="ECO:0007669"/>
    <property type="project" value="TreeGrafter"/>
</dbReference>
<dbReference type="Pfam" id="PF09783">
    <property type="entry name" value="Vac_ImportDeg"/>
    <property type="match status" value="1"/>
</dbReference>
<gene>
    <name evidence="3" type="ORF">L201_002961</name>
</gene>
<organism evidence="3 4">
    <name type="scientific">Kwoniella dendrophila CBS 6074</name>
    <dbReference type="NCBI Taxonomy" id="1295534"/>
    <lineage>
        <taxon>Eukaryota</taxon>
        <taxon>Fungi</taxon>
        <taxon>Dikarya</taxon>
        <taxon>Basidiomycota</taxon>
        <taxon>Agaricomycotina</taxon>
        <taxon>Tremellomycetes</taxon>
        <taxon>Tremellales</taxon>
        <taxon>Cryptococcaceae</taxon>
        <taxon>Kwoniella</taxon>
    </lineage>
</organism>
<dbReference type="GO" id="GO:0005773">
    <property type="term" value="C:vacuole"/>
    <property type="evidence" value="ECO:0007669"/>
    <property type="project" value="GOC"/>
</dbReference>
<dbReference type="EMBL" id="CP144100">
    <property type="protein sequence ID" value="WWC88058.1"/>
    <property type="molecule type" value="Genomic_DNA"/>
</dbReference>
<name>A0AAX4JTC6_9TREE</name>
<dbReference type="PANTHER" id="PTHR14534:SF3">
    <property type="entry name" value="GID COMPLEX SUBUNIT 4 HOMOLOG"/>
    <property type="match status" value="1"/>
</dbReference>
<evidence type="ECO:0000256" key="1">
    <source>
        <dbReference type="ARBA" id="ARBA00061469"/>
    </source>
</evidence>
<comment type="similarity">
    <text evidence="1">Belongs to the GID4/VID24 family.</text>
</comment>
<accession>A0AAX4JTC6</accession>
<dbReference type="GO" id="GO:0007039">
    <property type="term" value="P:protein catabolic process in the vacuole"/>
    <property type="evidence" value="ECO:0007669"/>
    <property type="project" value="TreeGrafter"/>
</dbReference>
<protein>
    <recommendedName>
        <fullName evidence="5">Vacuolar import and degradation protein</fullName>
    </recommendedName>
</protein>